<comment type="subunit">
    <text evidence="1">Monomer.</text>
</comment>
<evidence type="ECO:0000256" key="7">
    <source>
        <dbReference type="PIRSR" id="PIRSR630616-1"/>
    </source>
</evidence>
<feature type="active site" description="Proton acceptor" evidence="7">
    <location>
        <position position="315"/>
    </location>
</feature>
<keyword evidence="5" id="KW-0418">Kinase</keyword>
<feature type="region of interest" description="Disordered" evidence="11">
    <location>
        <begin position="583"/>
        <end position="666"/>
    </location>
</feature>
<comment type="caution">
    <text evidence="13">The sequence shown here is derived from an EMBL/GenBank/DDBJ whole genome shotgun (WGS) entry which is preliminary data.</text>
</comment>
<dbReference type="SUPFAM" id="SSF56112">
    <property type="entry name" value="Protein kinase-like (PK-like)"/>
    <property type="match status" value="1"/>
</dbReference>
<proteinExistence type="predicted"/>
<dbReference type="GO" id="GO:0005524">
    <property type="term" value="F:ATP binding"/>
    <property type="evidence" value="ECO:0007669"/>
    <property type="project" value="UniProtKB-UniRule"/>
</dbReference>
<evidence type="ECO:0000256" key="4">
    <source>
        <dbReference type="ARBA" id="ARBA00022741"/>
    </source>
</evidence>
<dbReference type="PROSITE" id="PS50011">
    <property type="entry name" value="PROTEIN_KINASE_DOM"/>
    <property type="match status" value="1"/>
</dbReference>
<accession>A0A812H840</accession>
<dbReference type="PANTHER" id="PTHR24350">
    <property type="entry name" value="SERINE/THREONINE-PROTEIN KINASE IAL-RELATED"/>
    <property type="match status" value="1"/>
</dbReference>
<evidence type="ECO:0000256" key="11">
    <source>
        <dbReference type="SAM" id="MobiDB-lite"/>
    </source>
</evidence>
<dbReference type="InterPro" id="IPR011009">
    <property type="entry name" value="Kinase-like_dom_sf"/>
</dbReference>
<dbReference type="Pfam" id="PF00069">
    <property type="entry name" value="Pkinase"/>
    <property type="match status" value="1"/>
</dbReference>
<dbReference type="InterPro" id="IPR008271">
    <property type="entry name" value="Ser/Thr_kinase_AS"/>
</dbReference>
<dbReference type="PROSITE" id="PS00108">
    <property type="entry name" value="PROTEIN_KINASE_ST"/>
    <property type="match status" value="1"/>
</dbReference>
<dbReference type="CDD" id="cd09487">
    <property type="entry name" value="SAM_superfamily"/>
    <property type="match status" value="1"/>
</dbReference>
<dbReference type="PROSITE" id="PS00107">
    <property type="entry name" value="PROTEIN_KINASE_ATP"/>
    <property type="match status" value="1"/>
</dbReference>
<dbReference type="InterPro" id="IPR030616">
    <property type="entry name" value="Aur-like"/>
</dbReference>
<dbReference type="AlphaFoldDB" id="A0A812H840"/>
<feature type="binding site" evidence="8 10">
    <location>
        <position position="217"/>
    </location>
    <ligand>
        <name>ATP</name>
        <dbReference type="ChEBI" id="CHEBI:30616"/>
    </ligand>
</feature>
<name>A0A812H840_9DINO</name>
<feature type="compositionally biased region" description="Polar residues" evidence="11">
    <location>
        <begin position="145"/>
        <end position="157"/>
    </location>
</feature>
<keyword evidence="6 8" id="KW-0067">ATP-binding</keyword>
<evidence type="ECO:0000256" key="6">
    <source>
        <dbReference type="ARBA" id="ARBA00022840"/>
    </source>
</evidence>
<keyword evidence="3" id="KW-0808">Transferase</keyword>
<gene>
    <name evidence="13" type="primary">fhkD</name>
    <name evidence="13" type="ORF">SNAT2548_LOCUS1313</name>
</gene>
<keyword evidence="2" id="KW-0723">Serine/threonine-protein kinase</keyword>
<keyword evidence="14" id="KW-1185">Reference proteome</keyword>
<evidence type="ECO:0000256" key="9">
    <source>
        <dbReference type="PIRSR" id="PIRSR630616-3"/>
    </source>
</evidence>
<dbReference type="FunFam" id="1.10.510.10:FF:000571">
    <property type="entry name" value="Maternal embryonic leucine zipper kinase"/>
    <property type="match status" value="1"/>
</dbReference>
<feature type="cross-link" description="Glycyl lysine isopeptide (Lys-Gly) (interchain with G-Cter in SUMO2)" evidence="9">
    <location>
        <position position="317"/>
    </location>
</feature>
<evidence type="ECO:0000256" key="10">
    <source>
        <dbReference type="PROSITE-ProRule" id="PRU10141"/>
    </source>
</evidence>
<evidence type="ECO:0000256" key="8">
    <source>
        <dbReference type="PIRSR" id="PIRSR630616-2"/>
    </source>
</evidence>
<protein>
    <submittedName>
        <fullName evidence="13">FhkD protein</fullName>
    </submittedName>
</protein>
<dbReference type="Proteomes" id="UP000604046">
    <property type="component" value="Unassembled WGS sequence"/>
</dbReference>
<feature type="domain" description="Protein kinase" evidence="12">
    <location>
        <begin position="190"/>
        <end position="460"/>
    </location>
</feature>
<evidence type="ECO:0000256" key="5">
    <source>
        <dbReference type="ARBA" id="ARBA00022777"/>
    </source>
</evidence>
<sequence length="799" mass="89570">MADAPPPQEFTDWLARLNLLSYLDQAQEWWIDNGAISLAEVLENWQDFADDLGLKPLERKRIEKDVGRVLSPHVETRGKLSQQVLEWMQELHLVHHADSLVEWCDENGASSMDEVRANWRSFVEKMDLKPLERARLEKDVRQRAGTDTVSQLSSTSPSPVPKRSEPAPMSVVPTRPAEKCFGPPENPLMYTLMEEIGFGVTSKVYKCQRGQDIFAVKAISLKKLRHQPCFARVSDRLHQEIEILLSLKHERVVKLVDVVEEYDYLYLIMELVSGGELGEWIVKKGSFTENMARHVFVQLVEGLSYIHSKGIIHRDLKPDNVLVDEAASKLEQLEVKLSDFGHSRLINDGFNTRHTARVGTAMYWAPEVCDPEKAALGYDQTVDLWSLGVVLYVMLIGFFPFDSGDHRGSRMQQSLDNMTFQRRTSGPELTPEAQDLIRSLLVVDPQKRMSLKCCLSHTWTTSGAKVESMFMKLETDPRQPTAGEVHVPLPVKPNPEELQELRKELQQWMIKFRRFAAIRQGEVIANLGDEAGQPGNKDARQQLQAIVERRCGRGMILVNDQKMWNAIAESKNEKMHCPLTILTSSSPRQLAPRRDGSNASTPSPGVPRGPKQVTKEPADREEGRSKGIRGKHTEGRDGTDTRDGYAGANPPEKGKGQSKAPSEAEGARFVVSALQGTWESQRDSSETYVVQNLDVVRHQRQRGSVQRRPFSLRWNVSKQCLEWGSGKYFLQPPSSLPMDEAVWLASSGGAGFAWRRVSGKGGPGTCLPRATVKGTGKSSGEAKVVEANPNEGDAVVLRY</sequence>
<dbReference type="GO" id="GO:0004674">
    <property type="term" value="F:protein serine/threonine kinase activity"/>
    <property type="evidence" value="ECO:0007669"/>
    <property type="project" value="UniProtKB-KW"/>
</dbReference>
<dbReference type="SMART" id="SM00220">
    <property type="entry name" value="S_TKc"/>
    <property type="match status" value="1"/>
</dbReference>
<dbReference type="InterPro" id="IPR017441">
    <property type="entry name" value="Protein_kinase_ATP_BS"/>
</dbReference>
<organism evidence="13 14">
    <name type="scientific">Symbiodinium natans</name>
    <dbReference type="NCBI Taxonomy" id="878477"/>
    <lineage>
        <taxon>Eukaryota</taxon>
        <taxon>Sar</taxon>
        <taxon>Alveolata</taxon>
        <taxon>Dinophyceae</taxon>
        <taxon>Suessiales</taxon>
        <taxon>Symbiodiniaceae</taxon>
        <taxon>Symbiodinium</taxon>
    </lineage>
</organism>
<evidence type="ECO:0000313" key="14">
    <source>
        <dbReference type="Proteomes" id="UP000604046"/>
    </source>
</evidence>
<feature type="region of interest" description="Disordered" evidence="11">
    <location>
        <begin position="136"/>
        <end position="177"/>
    </location>
</feature>
<evidence type="ECO:0000256" key="3">
    <source>
        <dbReference type="ARBA" id="ARBA00022679"/>
    </source>
</evidence>
<keyword evidence="4 8" id="KW-0547">Nucleotide-binding</keyword>
<evidence type="ECO:0000259" key="12">
    <source>
        <dbReference type="PROSITE" id="PS50011"/>
    </source>
</evidence>
<evidence type="ECO:0000256" key="2">
    <source>
        <dbReference type="ARBA" id="ARBA00022527"/>
    </source>
</evidence>
<dbReference type="OrthoDB" id="416552at2759"/>
<evidence type="ECO:0000256" key="1">
    <source>
        <dbReference type="ARBA" id="ARBA00011245"/>
    </source>
</evidence>
<reference evidence="13" key="1">
    <citation type="submission" date="2021-02" db="EMBL/GenBank/DDBJ databases">
        <authorList>
            <person name="Dougan E. K."/>
            <person name="Rhodes N."/>
            <person name="Thang M."/>
            <person name="Chan C."/>
        </authorList>
    </citation>
    <scope>NUCLEOTIDE SEQUENCE</scope>
</reference>
<feature type="binding site" evidence="8">
    <location>
        <position position="339"/>
    </location>
    <ligand>
        <name>ATP</name>
        <dbReference type="ChEBI" id="CHEBI:30616"/>
    </ligand>
</feature>
<feature type="compositionally biased region" description="Basic and acidic residues" evidence="11">
    <location>
        <begin position="613"/>
        <end position="643"/>
    </location>
</feature>
<dbReference type="EMBL" id="CAJNDS010000071">
    <property type="protein sequence ID" value="CAE6943769.1"/>
    <property type="molecule type" value="Genomic_DNA"/>
</dbReference>
<dbReference type="Gene3D" id="1.10.510.10">
    <property type="entry name" value="Transferase(Phosphotransferase) domain 1"/>
    <property type="match status" value="1"/>
</dbReference>
<dbReference type="InterPro" id="IPR000719">
    <property type="entry name" value="Prot_kinase_dom"/>
</dbReference>
<evidence type="ECO:0000313" key="13">
    <source>
        <dbReference type="EMBL" id="CAE6943769.1"/>
    </source>
</evidence>